<evidence type="ECO:0000256" key="3">
    <source>
        <dbReference type="ARBA" id="ARBA00022801"/>
    </source>
</evidence>
<dbReference type="SMART" id="SM00849">
    <property type="entry name" value="Lactamase_B"/>
    <property type="match status" value="1"/>
</dbReference>
<protein>
    <submittedName>
        <fullName evidence="6">MBL fold metallo-hydrolase</fullName>
    </submittedName>
</protein>
<evidence type="ECO:0000256" key="4">
    <source>
        <dbReference type="ARBA" id="ARBA00022833"/>
    </source>
</evidence>
<name>A0A350H8F9_UNCW3</name>
<accession>A0A350H8F9</accession>
<organism evidence="6 7">
    <name type="scientific">candidate division WOR-3 bacterium</name>
    <dbReference type="NCBI Taxonomy" id="2052148"/>
    <lineage>
        <taxon>Bacteria</taxon>
        <taxon>Bacteria division WOR-3</taxon>
    </lineage>
</organism>
<keyword evidence="4" id="KW-0862">Zinc</keyword>
<dbReference type="Pfam" id="PF00753">
    <property type="entry name" value="Lactamase_B"/>
    <property type="match status" value="1"/>
</dbReference>
<dbReference type="PANTHER" id="PTHR46233">
    <property type="entry name" value="HYDROXYACYLGLUTATHIONE HYDROLASE GLOC"/>
    <property type="match status" value="1"/>
</dbReference>
<reference evidence="6 7" key="1">
    <citation type="journal article" date="2018" name="Nat. Biotechnol.">
        <title>A standardized bacterial taxonomy based on genome phylogeny substantially revises the tree of life.</title>
        <authorList>
            <person name="Parks D.H."/>
            <person name="Chuvochina M."/>
            <person name="Waite D.W."/>
            <person name="Rinke C."/>
            <person name="Skarshewski A."/>
            <person name="Chaumeil P.A."/>
            <person name="Hugenholtz P."/>
        </authorList>
    </citation>
    <scope>NUCLEOTIDE SEQUENCE [LARGE SCALE GENOMIC DNA]</scope>
    <source>
        <strain evidence="6">UBA9956</strain>
    </source>
</reference>
<keyword evidence="3 6" id="KW-0378">Hydrolase</keyword>
<dbReference type="AlphaFoldDB" id="A0A350H8F9"/>
<dbReference type="GO" id="GO:0016787">
    <property type="term" value="F:hydrolase activity"/>
    <property type="evidence" value="ECO:0007669"/>
    <property type="project" value="UniProtKB-KW"/>
</dbReference>
<feature type="domain" description="Metallo-beta-lactamase" evidence="5">
    <location>
        <begin position="25"/>
        <end position="201"/>
    </location>
</feature>
<dbReference type="Proteomes" id="UP000264062">
    <property type="component" value="Unassembled WGS sequence"/>
</dbReference>
<evidence type="ECO:0000256" key="2">
    <source>
        <dbReference type="ARBA" id="ARBA00022723"/>
    </source>
</evidence>
<dbReference type="EMBL" id="DMZY01000044">
    <property type="protein sequence ID" value="HAV91825.1"/>
    <property type="molecule type" value="Genomic_DNA"/>
</dbReference>
<comment type="cofactor">
    <cofactor evidence="1">
        <name>Zn(2+)</name>
        <dbReference type="ChEBI" id="CHEBI:29105"/>
    </cofactor>
</comment>
<comment type="caution">
    <text evidence="6">The sequence shown here is derived from an EMBL/GenBank/DDBJ whole genome shotgun (WGS) entry which is preliminary data.</text>
</comment>
<evidence type="ECO:0000256" key="1">
    <source>
        <dbReference type="ARBA" id="ARBA00001947"/>
    </source>
</evidence>
<dbReference type="InterPro" id="IPR001279">
    <property type="entry name" value="Metallo-B-lactamas"/>
</dbReference>
<evidence type="ECO:0000259" key="5">
    <source>
        <dbReference type="SMART" id="SM00849"/>
    </source>
</evidence>
<sequence length="222" mass="24895">MILFKVMRNLNASFRIDTILNGEIDTNTHIISNTPDNTCIVIDPADGKAISKYLDERELTVKYIVNTHGHFDHISGNKFLKEKYNPLICIGAEDAEYLTSPALNMSEFVGISYVSPKSDIVLKNNDHLELGENRFFVKETPGHTPGSITLITGNFFFSGDLIFTEGLGRTDLPGGDSLQLVASVRSFWTALKMDSMIYPGHGECGKKLLFENSMKKIFLYRY</sequence>
<proteinExistence type="predicted"/>
<dbReference type="SUPFAM" id="SSF56281">
    <property type="entry name" value="Metallo-hydrolase/oxidoreductase"/>
    <property type="match status" value="1"/>
</dbReference>
<dbReference type="InterPro" id="IPR036866">
    <property type="entry name" value="RibonucZ/Hydroxyglut_hydro"/>
</dbReference>
<gene>
    <name evidence="6" type="ORF">DCW38_01410</name>
</gene>
<dbReference type="GO" id="GO:0046872">
    <property type="term" value="F:metal ion binding"/>
    <property type="evidence" value="ECO:0007669"/>
    <property type="project" value="UniProtKB-KW"/>
</dbReference>
<dbReference type="InterPro" id="IPR051453">
    <property type="entry name" value="MBL_Glyoxalase_II"/>
</dbReference>
<dbReference type="PANTHER" id="PTHR46233:SF3">
    <property type="entry name" value="HYDROXYACYLGLUTATHIONE HYDROLASE GLOC"/>
    <property type="match status" value="1"/>
</dbReference>
<evidence type="ECO:0000313" key="7">
    <source>
        <dbReference type="Proteomes" id="UP000264062"/>
    </source>
</evidence>
<dbReference type="CDD" id="cd06262">
    <property type="entry name" value="metallo-hydrolase-like_MBL-fold"/>
    <property type="match status" value="1"/>
</dbReference>
<evidence type="ECO:0000313" key="6">
    <source>
        <dbReference type="EMBL" id="HAV91825.1"/>
    </source>
</evidence>
<keyword evidence="2" id="KW-0479">Metal-binding</keyword>
<dbReference type="Gene3D" id="3.60.15.10">
    <property type="entry name" value="Ribonuclease Z/Hydroxyacylglutathione hydrolase-like"/>
    <property type="match status" value="1"/>
</dbReference>